<dbReference type="AlphaFoldDB" id="A0A1B9GNS5"/>
<evidence type="ECO:0000313" key="3">
    <source>
        <dbReference type="EMBL" id="OCF32653.1"/>
    </source>
</evidence>
<dbReference type="InterPro" id="IPR015943">
    <property type="entry name" value="WD40/YVTN_repeat-like_dom_sf"/>
</dbReference>
<dbReference type="InterPro" id="IPR001680">
    <property type="entry name" value="WD40_rpt"/>
</dbReference>
<dbReference type="STRING" id="1296120.A0A1B9GNS5"/>
<organism evidence="3 4">
    <name type="scientific">Kwoniella heveanensis BCC8398</name>
    <dbReference type="NCBI Taxonomy" id="1296120"/>
    <lineage>
        <taxon>Eukaryota</taxon>
        <taxon>Fungi</taxon>
        <taxon>Dikarya</taxon>
        <taxon>Basidiomycota</taxon>
        <taxon>Agaricomycotina</taxon>
        <taxon>Tremellomycetes</taxon>
        <taxon>Tremellales</taxon>
        <taxon>Cryptococcaceae</taxon>
        <taxon>Kwoniella</taxon>
    </lineage>
</organism>
<dbReference type="Gene3D" id="1.20.1280.50">
    <property type="match status" value="1"/>
</dbReference>
<feature type="domain" description="F-box" evidence="2">
    <location>
        <begin position="74"/>
        <end position="120"/>
    </location>
</feature>
<feature type="region of interest" description="Disordered" evidence="1">
    <location>
        <begin position="733"/>
        <end position="762"/>
    </location>
</feature>
<feature type="compositionally biased region" description="Basic residues" evidence="1">
    <location>
        <begin position="45"/>
        <end position="65"/>
    </location>
</feature>
<dbReference type="SMART" id="SM00256">
    <property type="entry name" value="FBOX"/>
    <property type="match status" value="1"/>
</dbReference>
<feature type="region of interest" description="Disordered" evidence="1">
    <location>
        <begin position="209"/>
        <end position="239"/>
    </location>
</feature>
<evidence type="ECO:0000259" key="2">
    <source>
        <dbReference type="PROSITE" id="PS50181"/>
    </source>
</evidence>
<reference evidence="3 4" key="1">
    <citation type="submission" date="2013-07" db="EMBL/GenBank/DDBJ databases">
        <title>The Genome Sequence of Cryptococcus heveanensis BCC8398.</title>
        <authorList>
            <consortium name="The Broad Institute Genome Sequencing Platform"/>
            <person name="Cuomo C."/>
            <person name="Litvintseva A."/>
            <person name="Chen Y."/>
            <person name="Heitman J."/>
            <person name="Sun S."/>
            <person name="Springer D."/>
            <person name="Dromer F."/>
            <person name="Young S.K."/>
            <person name="Zeng Q."/>
            <person name="Gargeya S."/>
            <person name="Fitzgerald M."/>
            <person name="Abouelleil A."/>
            <person name="Alvarado L."/>
            <person name="Berlin A.M."/>
            <person name="Chapman S.B."/>
            <person name="Dewar J."/>
            <person name="Goldberg J."/>
            <person name="Griggs A."/>
            <person name="Gujja S."/>
            <person name="Hansen M."/>
            <person name="Howarth C."/>
            <person name="Imamovic A."/>
            <person name="Larimer J."/>
            <person name="McCowan C."/>
            <person name="Murphy C."/>
            <person name="Pearson M."/>
            <person name="Priest M."/>
            <person name="Roberts A."/>
            <person name="Saif S."/>
            <person name="Shea T."/>
            <person name="Sykes S."/>
            <person name="Wortman J."/>
            <person name="Nusbaum C."/>
            <person name="Birren B."/>
        </authorList>
    </citation>
    <scope>NUCLEOTIDE SEQUENCE [LARGE SCALE GENOMIC DNA]</scope>
    <source>
        <strain evidence="3 4">BCC8398</strain>
    </source>
</reference>
<feature type="region of interest" description="Disordered" evidence="1">
    <location>
        <begin position="399"/>
        <end position="453"/>
    </location>
</feature>
<dbReference type="Proteomes" id="UP000092666">
    <property type="component" value="Unassembled WGS sequence"/>
</dbReference>
<dbReference type="SMART" id="SM00320">
    <property type="entry name" value="WD40"/>
    <property type="match status" value="3"/>
</dbReference>
<reference evidence="4" key="2">
    <citation type="submission" date="2013-12" db="EMBL/GenBank/DDBJ databases">
        <title>Evolution of pathogenesis and genome organization in the Tremellales.</title>
        <authorList>
            <person name="Cuomo C."/>
            <person name="Litvintseva A."/>
            <person name="Heitman J."/>
            <person name="Chen Y."/>
            <person name="Sun S."/>
            <person name="Springer D."/>
            <person name="Dromer F."/>
            <person name="Young S."/>
            <person name="Zeng Q."/>
            <person name="Chapman S."/>
            <person name="Gujja S."/>
            <person name="Saif S."/>
            <person name="Birren B."/>
        </authorList>
    </citation>
    <scope>NUCLEOTIDE SEQUENCE [LARGE SCALE GENOMIC DNA]</scope>
    <source>
        <strain evidence="4">BCC8398</strain>
    </source>
</reference>
<feature type="region of interest" description="Disordered" evidence="1">
    <location>
        <begin position="845"/>
        <end position="895"/>
    </location>
</feature>
<dbReference type="Gene3D" id="2.130.10.10">
    <property type="entry name" value="YVTN repeat-like/Quinoprotein amine dehydrogenase"/>
    <property type="match status" value="2"/>
</dbReference>
<feature type="compositionally biased region" description="Basic and acidic residues" evidence="1">
    <location>
        <begin position="440"/>
        <end position="453"/>
    </location>
</feature>
<keyword evidence="4" id="KW-1185">Reference proteome</keyword>
<feature type="compositionally biased region" description="Polar residues" evidence="1">
    <location>
        <begin position="210"/>
        <end position="235"/>
    </location>
</feature>
<dbReference type="Pfam" id="PF00400">
    <property type="entry name" value="WD40"/>
    <property type="match status" value="1"/>
</dbReference>
<feature type="region of interest" description="Disordered" evidence="1">
    <location>
        <begin position="37"/>
        <end position="65"/>
    </location>
</feature>
<feature type="compositionally biased region" description="Polar residues" evidence="1">
    <location>
        <begin position="418"/>
        <end position="431"/>
    </location>
</feature>
<dbReference type="SUPFAM" id="SSF50978">
    <property type="entry name" value="WD40 repeat-like"/>
    <property type="match status" value="1"/>
</dbReference>
<gene>
    <name evidence="3" type="ORF">I316_05574</name>
</gene>
<protein>
    <recommendedName>
        <fullName evidence="2">F-box domain-containing protein</fullName>
    </recommendedName>
</protein>
<accession>A0A1B9GNS5</accession>
<dbReference type="InterPro" id="IPR036322">
    <property type="entry name" value="WD40_repeat_dom_sf"/>
</dbReference>
<proteinExistence type="predicted"/>
<dbReference type="InterPro" id="IPR001810">
    <property type="entry name" value="F-box_dom"/>
</dbReference>
<sequence length="934" mass="102093">MHPTPALDHFTTPAHHELGGPSSKEGVELHDELDLVNTAPTPTRGARKLPHVKPKRTPGKWKGKRAQADAEDGQCHLLNLPEDLIHLLLSRLPPRSLLQLSSTCRALHDELEDESIWRASYVNRFLFEDAARRTSVRKEVRVLVQGCLNSGGRGWKREALSREAMLDRWTDSKASMVIHTPPTSLIHNLSLSYPPFVPAVPRSLVVGKNHASSKGTTSPSLLATPATPQSTTGESFKNDASLATPTKLTHRQKYEAMLAATTRPPPYIMSATLVYGGVVRSDPISGKVSKGFWGPGRDANFHLRPHLDPAAEATALYLHTRIQSHILWGLRTGSCVHTTVQSRHHATHGGRASSINVHSDPNDSHFGEINDIWQPEVGNTEQNRWVTAGEDGRVKLWAFNPGSGNPRSGKRTPGSEINPASISCLFTSGTVEQPLPNRSDASKRRQSGRPDEVLSARYEQTHDVVCGVTEDGDLRVWFDASTSPQEVRIDVGAAEIDGEVKMLALDARNEEDGVVASMLILHRRSPSVARYDANHNGLIRTIRYSTPTGASIAALYTSFRPTSTIAPPPNGQSLSARIITPNETPESISPPPFDLPPLLHANTPERDFGKFVVAGDDAGYIHIWAWDEVASGQDCPLPIRSWEAMSGRITSLDYSCGLVAVGSHDGYIKVFDPLPTPPLLLRTFHASHLTPGEALVAASDELDARLYTVNKVILENDLVVASIGRKIFAWRAGSGKGRQGGKESNGWRRASGGRGDKGSSRGLDMKAIHQAAVDDLPEINPSPSAWARPRVQSSRHEANEIQAMEEMGLENGEDALQYALMLSMEEQGQGSSSHPLESEWDIPTEEADVTDISTTQSSARDESRSISYASTISTASTEIATRDEGENDDGMDAETREAIRQVEAFKRQEEDELGRMLEMIRLAEEQERSQGGEV</sequence>
<dbReference type="EMBL" id="KV700129">
    <property type="protein sequence ID" value="OCF32653.1"/>
    <property type="molecule type" value="Genomic_DNA"/>
</dbReference>
<dbReference type="SUPFAM" id="SSF81383">
    <property type="entry name" value="F-box domain"/>
    <property type="match status" value="1"/>
</dbReference>
<evidence type="ECO:0000256" key="1">
    <source>
        <dbReference type="SAM" id="MobiDB-lite"/>
    </source>
</evidence>
<dbReference type="InterPro" id="IPR036047">
    <property type="entry name" value="F-box-like_dom_sf"/>
</dbReference>
<dbReference type="OrthoDB" id="429520at2759"/>
<feature type="compositionally biased region" description="Low complexity" evidence="1">
    <location>
        <begin position="865"/>
        <end position="879"/>
    </location>
</feature>
<name>A0A1B9GNS5_9TREE</name>
<dbReference type="Pfam" id="PF12937">
    <property type="entry name" value="F-box-like"/>
    <property type="match status" value="1"/>
</dbReference>
<dbReference type="PROSITE" id="PS50181">
    <property type="entry name" value="FBOX"/>
    <property type="match status" value="1"/>
</dbReference>
<feature type="region of interest" description="Disordered" evidence="1">
    <location>
        <begin position="1"/>
        <end position="25"/>
    </location>
</feature>
<evidence type="ECO:0000313" key="4">
    <source>
        <dbReference type="Proteomes" id="UP000092666"/>
    </source>
</evidence>